<evidence type="ECO:0000313" key="3">
    <source>
        <dbReference type="EMBL" id="TFY57654.1"/>
    </source>
</evidence>
<dbReference type="AlphaFoldDB" id="A0A4Y9Y579"/>
<accession>A0A4Y9Y579</accession>
<evidence type="ECO:0000256" key="1">
    <source>
        <dbReference type="SAM" id="Coils"/>
    </source>
</evidence>
<dbReference type="EMBL" id="SEKV01000412">
    <property type="protein sequence ID" value="TFY57654.1"/>
    <property type="molecule type" value="Genomic_DNA"/>
</dbReference>
<organism evidence="3 4">
    <name type="scientific">Rhodofomes roseus</name>
    <dbReference type="NCBI Taxonomy" id="34475"/>
    <lineage>
        <taxon>Eukaryota</taxon>
        <taxon>Fungi</taxon>
        <taxon>Dikarya</taxon>
        <taxon>Basidiomycota</taxon>
        <taxon>Agaricomycotina</taxon>
        <taxon>Agaricomycetes</taxon>
        <taxon>Polyporales</taxon>
        <taxon>Rhodofomes</taxon>
    </lineage>
</organism>
<dbReference type="Pfam" id="PF25534">
    <property type="entry name" value="DUF7918"/>
    <property type="match status" value="1"/>
</dbReference>
<name>A0A4Y9Y579_9APHY</name>
<dbReference type="PANTHER" id="PTHR36223">
    <property type="entry name" value="BETA-LACTAMASE-TYPE TRANSPEPTIDASE FOLD DOMAIN CONTAINING PROTEIN"/>
    <property type="match status" value="1"/>
</dbReference>
<dbReference type="STRING" id="34475.A0A4Y9Y579"/>
<feature type="domain" description="DUF7918" evidence="2">
    <location>
        <begin position="6"/>
        <end position="209"/>
    </location>
</feature>
<comment type="caution">
    <text evidence="3">The sequence shown here is derived from an EMBL/GenBank/DDBJ whole genome shotgun (WGS) entry which is preliminary data.</text>
</comment>
<evidence type="ECO:0000313" key="4">
    <source>
        <dbReference type="Proteomes" id="UP000298390"/>
    </source>
</evidence>
<reference evidence="3 4" key="1">
    <citation type="submission" date="2019-01" db="EMBL/GenBank/DDBJ databases">
        <title>Genome sequencing of the rare red list fungi Fomitopsis rosea.</title>
        <authorList>
            <person name="Buettner E."/>
            <person name="Kellner H."/>
        </authorList>
    </citation>
    <scope>NUCLEOTIDE SEQUENCE [LARGE SCALE GENOMIC DNA]</scope>
    <source>
        <strain evidence="3 4">DSM 105464</strain>
    </source>
</reference>
<evidence type="ECO:0000259" key="2">
    <source>
        <dbReference type="Pfam" id="PF25534"/>
    </source>
</evidence>
<feature type="coiled-coil region" evidence="1">
    <location>
        <begin position="218"/>
        <end position="245"/>
    </location>
</feature>
<dbReference type="PANTHER" id="PTHR36223:SF1">
    <property type="entry name" value="TRANSCRIPTION ELONGATION FACTOR EAF N-TERMINAL DOMAIN-CONTAINING PROTEIN"/>
    <property type="match status" value="1"/>
</dbReference>
<sequence>MRHRDCEVRITYDGQALEEHNVQIENNAIECYIASESGKVFEIICKNETSTAISAGIAVDGRGFPRRMLVREGVSKPLICEDGVDGMRLLMFTDITLTADDEDAVRGLPRGSELGLIEVRIVRGRCEGLMPWAPPSIISVQNFGPIHETVKKGGMHCVQFGARISSGVTPQDTRLVNVVALDRWDIPYITFKFRYRTCAILQAQGIIQRPIPSGSAQNNNNEDDLNALEAEMRILQERIERARMRGNHSPQPRVIKREQSLIHLGEFRGGIIDLTDD</sequence>
<keyword evidence="1" id="KW-0175">Coiled coil</keyword>
<gene>
    <name evidence="3" type="ORF">EVJ58_g6893</name>
</gene>
<proteinExistence type="predicted"/>
<dbReference type="InterPro" id="IPR057678">
    <property type="entry name" value="DUF7918"/>
</dbReference>
<protein>
    <recommendedName>
        <fullName evidence="2">DUF7918 domain-containing protein</fullName>
    </recommendedName>
</protein>
<dbReference type="Proteomes" id="UP000298390">
    <property type="component" value="Unassembled WGS sequence"/>
</dbReference>